<dbReference type="PANTHER" id="PTHR36115">
    <property type="entry name" value="PROLINE-RICH ANTIGEN HOMOLOG-RELATED"/>
    <property type="match status" value="1"/>
</dbReference>
<evidence type="ECO:0000256" key="6">
    <source>
        <dbReference type="SAM" id="Phobius"/>
    </source>
</evidence>
<keyword evidence="9" id="KW-1185">Reference proteome</keyword>
<dbReference type="InterPro" id="IPR010432">
    <property type="entry name" value="RDD"/>
</dbReference>
<dbReference type="Proteomes" id="UP001172083">
    <property type="component" value="Unassembled WGS sequence"/>
</dbReference>
<keyword evidence="3 6" id="KW-0812">Transmembrane</keyword>
<reference evidence="8" key="1">
    <citation type="submission" date="2023-06" db="EMBL/GenBank/DDBJ databases">
        <title>Genomic of Agaribacillus aureum.</title>
        <authorList>
            <person name="Wang G."/>
        </authorList>
    </citation>
    <scope>NUCLEOTIDE SEQUENCE</scope>
    <source>
        <strain evidence="8">BMA12</strain>
    </source>
</reference>
<evidence type="ECO:0000256" key="5">
    <source>
        <dbReference type="ARBA" id="ARBA00023136"/>
    </source>
</evidence>
<dbReference type="RefSeq" id="WP_346760129.1">
    <property type="nucleotide sequence ID" value="NZ_JAUJEB010000005.1"/>
</dbReference>
<organism evidence="8 9">
    <name type="scientific">Agaribacillus aureus</name>
    <dbReference type="NCBI Taxonomy" id="3051825"/>
    <lineage>
        <taxon>Bacteria</taxon>
        <taxon>Pseudomonadati</taxon>
        <taxon>Bacteroidota</taxon>
        <taxon>Cytophagia</taxon>
        <taxon>Cytophagales</taxon>
        <taxon>Splendidivirgaceae</taxon>
        <taxon>Agaribacillus</taxon>
    </lineage>
</organism>
<feature type="transmembrane region" description="Helical" evidence="6">
    <location>
        <begin position="43"/>
        <end position="68"/>
    </location>
</feature>
<proteinExistence type="predicted"/>
<evidence type="ECO:0000313" key="9">
    <source>
        <dbReference type="Proteomes" id="UP001172083"/>
    </source>
</evidence>
<keyword evidence="4 6" id="KW-1133">Transmembrane helix</keyword>
<comment type="caution">
    <text evidence="8">The sequence shown here is derived from an EMBL/GenBank/DDBJ whole genome shotgun (WGS) entry which is preliminary data.</text>
</comment>
<evidence type="ECO:0000313" key="8">
    <source>
        <dbReference type="EMBL" id="MDN5214790.1"/>
    </source>
</evidence>
<name>A0ABT8LDG0_9BACT</name>
<feature type="transmembrane region" description="Helical" evidence="6">
    <location>
        <begin position="12"/>
        <end position="31"/>
    </location>
</feature>
<evidence type="ECO:0000256" key="2">
    <source>
        <dbReference type="ARBA" id="ARBA00022475"/>
    </source>
</evidence>
<sequence length="127" mass="14595">MEYPSLVKRYQSTFIDGLVLLTIAYIFSLIFDYIPNISGITRGITFALVYLLYEPLLTARACTLGQWITGIRVRSASDAKRRINYFQSLLRLIIKILLGWLSIFTIPNDPKKRSLHDYAVSSVVYKL</sequence>
<evidence type="ECO:0000259" key="7">
    <source>
        <dbReference type="Pfam" id="PF06271"/>
    </source>
</evidence>
<keyword evidence="5 6" id="KW-0472">Membrane</keyword>
<dbReference type="EMBL" id="JAUJEB010000005">
    <property type="protein sequence ID" value="MDN5214790.1"/>
    <property type="molecule type" value="Genomic_DNA"/>
</dbReference>
<evidence type="ECO:0000256" key="3">
    <source>
        <dbReference type="ARBA" id="ARBA00022692"/>
    </source>
</evidence>
<dbReference type="PANTHER" id="PTHR36115:SF6">
    <property type="entry name" value="PROLINE-RICH ANTIGEN HOMOLOG"/>
    <property type="match status" value="1"/>
</dbReference>
<evidence type="ECO:0000256" key="4">
    <source>
        <dbReference type="ARBA" id="ARBA00022989"/>
    </source>
</evidence>
<feature type="domain" description="RDD" evidence="7">
    <location>
        <begin position="3"/>
        <end position="119"/>
    </location>
</feature>
<accession>A0ABT8LDG0</accession>
<feature type="transmembrane region" description="Helical" evidence="6">
    <location>
        <begin position="89"/>
        <end position="106"/>
    </location>
</feature>
<comment type="subcellular location">
    <subcellularLocation>
        <location evidence="1">Cell membrane</location>
        <topology evidence="1">Multi-pass membrane protein</topology>
    </subcellularLocation>
</comment>
<gene>
    <name evidence="8" type="ORF">QQ020_22110</name>
</gene>
<dbReference type="Pfam" id="PF06271">
    <property type="entry name" value="RDD"/>
    <property type="match status" value="1"/>
</dbReference>
<keyword evidence="2" id="KW-1003">Cell membrane</keyword>
<dbReference type="InterPro" id="IPR051791">
    <property type="entry name" value="Pra-immunoreactive"/>
</dbReference>
<protein>
    <submittedName>
        <fullName evidence="8">RDD family protein</fullName>
    </submittedName>
</protein>
<evidence type="ECO:0000256" key="1">
    <source>
        <dbReference type="ARBA" id="ARBA00004651"/>
    </source>
</evidence>